<comment type="caution">
    <text evidence="1">The sequence shown here is derived from an EMBL/GenBank/DDBJ whole genome shotgun (WGS) entry which is preliminary data.</text>
</comment>
<dbReference type="AlphaFoldDB" id="A0A396HNK5"/>
<sequence>MASGLAMNNKTFWRTIEINISHLPLKLPSTSPSALLSTNFLCPMFRENKIRIISKK</sequence>
<evidence type="ECO:0000313" key="2">
    <source>
        <dbReference type="Proteomes" id="UP000265566"/>
    </source>
</evidence>
<proteinExistence type="predicted"/>
<reference evidence="2" key="1">
    <citation type="journal article" date="2018" name="Nat. Plants">
        <title>Whole-genome landscape of Medicago truncatula symbiotic genes.</title>
        <authorList>
            <person name="Pecrix Y."/>
            <person name="Staton S.E."/>
            <person name="Sallet E."/>
            <person name="Lelandais-Briere C."/>
            <person name="Moreau S."/>
            <person name="Carrere S."/>
            <person name="Blein T."/>
            <person name="Jardinaud M.F."/>
            <person name="Latrasse D."/>
            <person name="Zouine M."/>
            <person name="Zahm M."/>
            <person name="Kreplak J."/>
            <person name="Mayjonade B."/>
            <person name="Satge C."/>
            <person name="Perez M."/>
            <person name="Cauet S."/>
            <person name="Marande W."/>
            <person name="Chantry-Darmon C."/>
            <person name="Lopez-Roques C."/>
            <person name="Bouchez O."/>
            <person name="Berard A."/>
            <person name="Debelle F."/>
            <person name="Munos S."/>
            <person name="Bendahmane A."/>
            <person name="Berges H."/>
            <person name="Niebel A."/>
            <person name="Buitink J."/>
            <person name="Frugier F."/>
            <person name="Benhamed M."/>
            <person name="Crespi M."/>
            <person name="Gouzy J."/>
            <person name="Gamas P."/>
        </authorList>
    </citation>
    <scope>NUCLEOTIDE SEQUENCE [LARGE SCALE GENOMIC DNA]</scope>
    <source>
        <strain evidence="2">cv. Jemalong A17</strain>
    </source>
</reference>
<dbReference type="EMBL" id="PSQE01000005">
    <property type="protein sequence ID" value="RHN54023.1"/>
    <property type="molecule type" value="Genomic_DNA"/>
</dbReference>
<gene>
    <name evidence="1" type="ORF">MtrunA17_Chr5g0402181</name>
</gene>
<name>A0A396HNK5_MEDTR</name>
<protein>
    <submittedName>
        <fullName evidence="1">Uncharacterized protein</fullName>
    </submittedName>
</protein>
<accession>A0A396HNK5</accession>
<dbReference type="Gramene" id="rna28998">
    <property type="protein sequence ID" value="RHN54023.1"/>
    <property type="gene ID" value="gene28998"/>
</dbReference>
<organism evidence="1 2">
    <name type="scientific">Medicago truncatula</name>
    <name type="common">Barrel medic</name>
    <name type="synonym">Medicago tribuloides</name>
    <dbReference type="NCBI Taxonomy" id="3880"/>
    <lineage>
        <taxon>Eukaryota</taxon>
        <taxon>Viridiplantae</taxon>
        <taxon>Streptophyta</taxon>
        <taxon>Embryophyta</taxon>
        <taxon>Tracheophyta</taxon>
        <taxon>Spermatophyta</taxon>
        <taxon>Magnoliopsida</taxon>
        <taxon>eudicotyledons</taxon>
        <taxon>Gunneridae</taxon>
        <taxon>Pentapetalae</taxon>
        <taxon>rosids</taxon>
        <taxon>fabids</taxon>
        <taxon>Fabales</taxon>
        <taxon>Fabaceae</taxon>
        <taxon>Papilionoideae</taxon>
        <taxon>50 kb inversion clade</taxon>
        <taxon>NPAAA clade</taxon>
        <taxon>Hologalegina</taxon>
        <taxon>IRL clade</taxon>
        <taxon>Trifolieae</taxon>
        <taxon>Medicago</taxon>
    </lineage>
</organism>
<evidence type="ECO:0000313" key="1">
    <source>
        <dbReference type="EMBL" id="RHN54023.1"/>
    </source>
</evidence>
<dbReference type="Proteomes" id="UP000265566">
    <property type="component" value="Chromosome 5"/>
</dbReference>